<protein>
    <submittedName>
        <fullName evidence="1">FO synthase subunit 1</fullName>
    </submittedName>
</protein>
<name>A0ABP0KG12_9DINO</name>
<accession>A0ABP0KG12</accession>
<organism evidence="1 2">
    <name type="scientific">Durusdinium trenchii</name>
    <dbReference type="NCBI Taxonomy" id="1381693"/>
    <lineage>
        <taxon>Eukaryota</taxon>
        <taxon>Sar</taxon>
        <taxon>Alveolata</taxon>
        <taxon>Dinophyceae</taxon>
        <taxon>Suessiales</taxon>
        <taxon>Symbiodiniaceae</taxon>
        <taxon>Durusdinium</taxon>
    </lineage>
</organism>
<sequence>MSQDNVCHCQLPQLQSSTSSTTILKHKRTLEDSLMNQKLDVSSIVLLRFVKPESQKNDARRSSQACIAAYSTSFKTNSFSEVEALRTSTIGPSPLIKTSQMLGYDAEDGSMSAGLRTEQKGIPVHVDILKAYSNGLELRDCDDLLFVDVIPNRHCEFARAATACILDGTLPQLHYLGFVRAEHLPKVHEAITAQVYEHWDNSSESGPKTRPRESDELQPLGLKVLASANGIIQWPQSLSERFPQDTPEHKALEAKHEEFLQLYPQGASTAAPTTQSSTPSRSNAKPDFSIDHEALPLDPNRAVDLPGVSVADFTAQRQDHRSKSEIVHIIRSIKYQTLNCLSSLVAHPMQGWQSLLAKDLVQPWWSPLTTSYGSGMSLMRF</sequence>
<dbReference type="EMBL" id="CAXAMM010011314">
    <property type="protein sequence ID" value="CAK9025769.1"/>
    <property type="molecule type" value="Genomic_DNA"/>
</dbReference>
<evidence type="ECO:0000313" key="2">
    <source>
        <dbReference type="Proteomes" id="UP001642464"/>
    </source>
</evidence>
<reference evidence="1 2" key="1">
    <citation type="submission" date="2024-02" db="EMBL/GenBank/DDBJ databases">
        <authorList>
            <person name="Chen Y."/>
            <person name="Shah S."/>
            <person name="Dougan E. K."/>
            <person name="Thang M."/>
            <person name="Chan C."/>
        </authorList>
    </citation>
    <scope>NUCLEOTIDE SEQUENCE [LARGE SCALE GENOMIC DNA]</scope>
</reference>
<gene>
    <name evidence="1" type="ORF">SCF082_LOCUS17213</name>
</gene>
<comment type="caution">
    <text evidence="1">The sequence shown here is derived from an EMBL/GenBank/DDBJ whole genome shotgun (WGS) entry which is preliminary data.</text>
</comment>
<proteinExistence type="predicted"/>
<keyword evidence="2" id="KW-1185">Reference proteome</keyword>
<evidence type="ECO:0000313" key="1">
    <source>
        <dbReference type="EMBL" id="CAK9025769.1"/>
    </source>
</evidence>
<dbReference type="Proteomes" id="UP001642464">
    <property type="component" value="Unassembled WGS sequence"/>
</dbReference>